<protein>
    <submittedName>
        <fullName evidence="1">Uncharacterized protein</fullName>
    </submittedName>
</protein>
<evidence type="ECO:0000313" key="2">
    <source>
        <dbReference type="Proteomes" id="UP001259239"/>
    </source>
</evidence>
<reference evidence="1" key="1">
    <citation type="journal article" date="2023" name="J. Vet. Diagn. Invest.">
        <title>Oxytetracycline-resistant Paenibacillus larvae identified in commercial beekeeping operations in Saskatchewan using pooled honey sampling.</title>
        <authorList>
            <person name="Obshta O."/>
            <person name="Zabrodski M.W."/>
            <person name="Soomro T."/>
            <person name="Wilson G."/>
            <person name="Masood F."/>
            <person name="Thebeau J."/>
            <person name="Silva M.C.B."/>
            <person name="Biganski S."/>
            <person name="Kozii I.V."/>
            <person name="Koziy R.V."/>
            <person name="Raza M.F."/>
            <person name="Jose M.S."/>
            <person name="Simko E."/>
            <person name="Wood S.C."/>
        </authorList>
    </citation>
    <scope>NUCLEOTIDE SEQUENCE</scope>
    <source>
        <strain evidence="1">PL001</strain>
    </source>
</reference>
<dbReference type="EMBL" id="JARQGV010000004">
    <property type="protein sequence ID" value="MDT2250399.1"/>
    <property type="molecule type" value="Genomic_DNA"/>
</dbReference>
<proteinExistence type="predicted"/>
<name>A0AAP5JR42_9BACL</name>
<organism evidence="1 2">
    <name type="scientific">Paenibacillus larvae</name>
    <dbReference type="NCBI Taxonomy" id="1464"/>
    <lineage>
        <taxon>Bacteria</taxon>
        <taxon>Bacillati</taxon>
        <taxon>Bacillota</taxon>
        <taxon>Bacilli</taxon>
        <taxon>Bacillales</taxon>
        <taxon>Paenibacillaceae</taxon>
        <taxon>Paenibacillus</taxon>
    </lineage>
</organism>
<evidence type="ECO:0000313" key="1">
    <source>
        <dbReference type="EMBL" id="MDT2250399.1"/>
    </source>
</evidence>
<accession>A0AAP5JR42</accession>
<dbReference type="Proteomes" id="UP001259239">
    <property type="component" value="Unassembled WGS sequence"/>
</dbReference>
<reference evidence="1" key="2">
    <citation type="submission" date="2023-03" db="EMBL/GenBank/DDBJ databases">
        <authorList>
            <person name="Obshta O."/>
            <person name="Zabrodski M.W."/>
            <person name="Soomro T."/>
            <person name="Wilson G."/>
            <person name="Masood F."/>
            <person name="Thebeau J."/>
            <person name="Bezerra Da Silva M.C."/>
            <person name="Raza F."/>
            <person name="Biganski S."/>
            <person name="Jose M."/>
            <person name="Camilli M."/>
            <person name="Kozii I.V."/>
            <person name="Kozii R.V."/>
            <person name="Simko E."/>
            <person name="Wood S.C."/>
        </authorList>
    </citation>
    <scope>NUCLEOTIDE SEQUENCE</scope>
    <source>
        <strain evidence="1">PL001</strain>
    </source>
</reference>
<gene>
    <name evidence="1" type="ORF">P7H09_03155</name>
</gene>
<sequence length="107" mass="11803">MTKKIGLGAMVLLILLTALGGSLRYVKTDWNKDILYSKTEYRLAGDEYGYDKSVRVLLEKGYYGFTPFSTPEGPNAFTTPGYTLFLYCIRIWGGSPAGGYPGHSKSS</sequence>
<comment type="caution">
    <text evidence="1">The sequence shown here is derived from an EMBL/GenBank/DDBJ whole genome shotgun (WGS) entry which is preliminary data.</text>
</comment>
<dbReference type="RefSeq" id="WP_036657995.1">
    <property type="nucleotide sequence ID" value="NZ_CBCRXL010000033.1"/>
</dbReference>
<dbReference type="AlphaFoldDB" id="A0AAP5JR42"/>